<evidence type="ECO:0000256" key="1">
    <source>
        <dbReference type="ARBA" id="ARBA00023002"/>
    </source>
</evidence>
<name>A0A384ZJT5_9ACTN</name>
<dbReference type="PANTHER" id="PTHR43747">
    <property type="entry name" value="FAD-BINDING PROTEIN"/>
    <property type="match status" value="1"/>
</dbReference>
<protein>
    <submittedName>
        <fullName evidence="3">FADH2-dependent halogenase</fullName>
    </submittedName>
</protein>
<sequence>MVRHMNTPPHVPQAEHGAAEIPDPSEMYDVAILGSHLETGLLAAALARQGVRVLLAGASEDSSAPAGETTVPYTAEVFNLLARRFDVPEAAAFGLFPHLPDRIRAGSGLNKSLGYLYHRPGKPQHPDECVQFVVPGEHGEWHPYRPDVDRYARELARKYGALTTPDTTEVEDAWTEDDHTARVRVTGGTTYRARFLVDAVGAGSPLARRNGGDDMTPRLKHTSRVYAAVMRDVTPFEELVAMRRYRHMAPWSQGTVNHLFDGGWLQLAAFGNHEESGNPLTSVTLSLAPDAFPDLPDDPDKVFAEVIRNYPDIERQFQDATPVRPWTAAGQWQRTAGRTYGTGWFLLGRSAVRNDMFLARDITMGMESVCALAAALVAAVREDDFSPERFARIAEFQQELSRWNDALLHAARTACTDFRLWNAYCRIWLVWQQIAHLALRRARAEGEASEGRDWSAVEKYELGGMWFDAPSGLRDIISDSLRIIDSVRTGRVTPATAADQIFGKLREAPFIPPLKILKSARTRVYLYSWPQRIRMLFWLKFQASDDFRRLLTRENVMTTKPPAADGEE</sequence>
<comment type="similarity">
    <text evidence="2">Belongs to the flavin-dependent halogenase family. Bacterial tryptophan halogenase subfamily.</text>
</comment>
<dbReference type="InterPro" id="IPR036188">
    <property type="entry name" value="FAD/NAD-bd_sf"/>
</dbReference>
<dbReference type="GO" id="GO:0016491">
    <property type="term" value="F:oxidoreductase activity"/>
    <property type="evidence" value="ECO:0007669"/>
    <property type="project" value="UniProtKB-KW"/>
</dbReference>
<evidence type="ECO:0000256" key="2">
    <source>
        <dbReference type="ARBA" id="ARBA00038396"/>
    </source>
</evidence>
<proteinExistence type="inferred from homology"/>
<reference evidence="3" key="1">
    <citation type="submission" date="2017-06" db="EMBL/GenBank/DDBJ databases">
        <title>Characterization of the Biosynthesis Gene Cluster for the Antibiotic Armeniaspirols and Streptopyrrole in Streptomyces armeniacus DSM 43125.</title>
        <authorList>
            <person name="Qiao Y."/>
            <person name="Deng Z."/>
            <person name="Hu Y."/>
            <person name="Zhu D."/>
        </authorList>
    </citation>
    <scope>NUCLEOTIDE SEQUENCE</scope>
    <source>
        <strain evidence="3">DSM 43125</strain>
    </source>
</reference>
<gene>
    <name evidence="3" type="primary">arm5</name>
</gene>
<dbReference type="SUPFAM" id="SSF51905">
    <property type="entry name" value="FAD/NAD(P)-binding domain"/>
    <property type="match status" value="1"/>
</dbReference>
<dbReference type="EMBL" id="MF401191">
    <property type="protein sequence ID" value="AWS21277.1"/>
    <property type="molecule type" value="Genomic_DNA"/>
</dbReference>
<dbReference type="AlphaFoldDB" id="A0A384ZJT5"/>
<dbReference type="Gene3D" id="3.50.50.60">
    <property type="entry name" value="FAD/NAD(P)-binding domain"/>
    <property type="match status" value="1"/>
</dbReference>
<accession>A0A384ZJT5</accession>
<dbReference type="InterPro" id="IPR050816">
    <property type="entry name" value="Flavin-dep_Halogenase_NPB"/>
</dbReference>
<organism evidence="3">
    <name type="scientific">Streptomyces armeniacus</name>
    <dbReference type="NCBI Taxonomy" id="83291"/>
    <lineage>
        <taxon>Bacteria</taxon>
        <taxon>Bacillati</taxon>
        <taxon>Actinomycetota</taxon>
        <taxon>Actinomycetes</taxon>
        <taxon>Kitasatosporales</taxon>
        <taxon>Streptomycetaceae</taxon>
        <taxon>Streptomyces</taxon>
    </lineage>
</organism>
<evidence type="ECO:0000313" key="3">
    <source>
        <dbReference type="EMBL" id="AWS21277.1"/>
    </source>
</evidence>
<keyword evidence="1" id="KW-0560">Oxidoreductase</keyword>
<dbReference type="PANTHER" id="PTHR43747:SF5">
    <property type="entry name" value="FAD-BINDING DOMAIN-CONTAINING PROTEIN"/>
    <property type="match status" value="1"/>
</dbReference>